<dbReference type="Pfam" id="PF24241">
    <property type="entry name" value="Deam_C"/>
    <property type="match status" value="1"/>
</dbReference>
<evidence type="ECO:0000313" key="2">
    <source>
        <dbReference type="EMBL" id="VEH67550.1"/>
    </source>
</evidence>
<feature type="domain" description="Putative cytidine deaminase C-terminal" evidence="1">
    <location>
        <begin position="1"/>
        <end position="55"/>
    </location>
</feature>
<dbReference type="InterPro" id="IPR057580">
    <property type="entry name" value="Deam_C"/>
</dbReference>
<dbReference type="KEGG" id="rpne:NCTC8284_02747"/>
<gene>
    <name evidence="2" type="ORF">NCTC8284_02747</name>
</gene>
<dbReference type="EMBL" id="LR134405">
    <property type="protein sequence ID" value="VEH67550.1"/>
    <property type="molecule type" value="Genomic_DNA"/>
</dbReference>
<proteinExistence type="predicted"/>
<reference evidence="2 3" key="1">
    <citation type="submission" date="2018-12" db="EMBL/GenBank/DDBJ databases">
        <authorList>
            <consortium name="Pathogen Informatics"/>
        </authorList>
    </citation>
    <scope>NUCLEOTIDE SEQUENCE [LARGE SCALE GENOMIC DNA]</scope>
    <source>
        <strain evidence="2 3">NCTC8284</strain>
    </source>
</reference>
<name>A0A448MQZ7_9PAST</name>
<protein>
    <recommendedName>
        <fullName evidence="1">Putative cytidine deaminase C-terminal domain-containing protein</fullName>
    </recommendedName>
</protein>
<evidence type="ECO:0000313" key="3">
    <source>
        <dbReference type="Proteomes" id="UP000278733"/>
    </source>
</evidence>
<accession>A0A448MQZ7</accession>
<evidence type="ECO:0000259" key="1">
    <source>
        <dbReference type="Pfam" id="PF24241"/>
    </source>
</evidence>
<organism evidence="2 3">
    <name type="scientific">Rodentibacter pneumotropicus</name>
    <dbReference type="NCBI Taxonomy" id="758"/>
    <lineage>
        <taxon>Bacteria</taxon>
        <taxon>Pseudomonadati</taxon>
        <taxon>Pseudomonadota</taxon>
        <taxon>Gammaproteobacteria</taxon>
        <taxon>Pasteurellales</taxon>
        <taxon>Pasteurellaceae</taxon>
        <taxon>Rodentibacter</taxon>
    </lineage>
</organism>
<dbReference type="Proteomes" id="UP000278733">
    <property type="component" value="Chromosome"/>
</dbReference>
<dbReference type="AlphaFoldDB" id="A0A448MQZ7"/>
<sequence>MVIQVQGKDVCSYCRQDIALAAEKAGLKSVTVHAVNQDGIPVIYDWKVGMSSIKLRKE</sequence>